<feature type="domain" description="DUF4123" evidence="1">
    <location>
        <begin position="14"/>
        <end position="131"/>
    </location>
</feature>
<accession>A0ABU4IXM4</accession>
<sequence length="247" mass="28605">MCDLSQQLTPDLNWYVILNETSDGQPQRWFYLNGGSDAQGIWLSTPYAGWREVMPNLAQITPEHPFLDWIEQASCEDWGILVGSHADFATVQAHFRSLTHVWLPSGEHVFFRFYDPRFGLDVATLCDDEQRIALMGPTQCWLRLSAQQTLTRVENPAPTAPADFQERPFPWWQVPEAVLAGLSEQDKSTLITNSLKWLKEQHADLYFYFPESVLNAKVSRLVHRYNEQTPATLNQYLHQALYQEVYR</sequence>
<comment type="caution">
    <text evidence="2">The sequence shown here is derived from an EMBL/GenBank/DDBJ whole genome shotgun (WGS) entry which is preliminary data.</text>
</comment>
<name>A0ABU4IXM4_9VIBR</name>
<gene>
    <name evidence="2" type="ORF">SBX64_10700</name>
</gene>
<dbReference type="InterPro" id="IPR025391">
    <property type="entry name" value="DUF4123"/>
</dbReference>
<protein>
    <submittedName>
        <fullName evidence="2">DUF4123 domain-containing protein</fullName>
    </submittedName>
</protein>
<dbReference type="RefSeq" id="WP_318584921.1">
    <property type="nucleotide sequence ID" value="NZ_JAWRCP010000001.1"/>
</dbReference>
<proteinExistence type="predicted"/>
<dbReference type="Proteomes" id="UP001279860">
    <property type="component" value="Unassembled WGS sequence"/>
</dbReference>
<organism evidence="2 3">
    <name type="scientific">Vibrio rhizosphaerae</name>
    <dbReference type="NCBI Taxonomy" id="398736"/>
    <lineage>
        <taxon>Bacteria</taxon>
        <taxon>Pseudomonadati</taxon>
        <taxon>Pseudomonadota</taxon>
        <taxon>Gammaproteobacteria</taxon>
        <taxon>Vibrionales</taxon>
        <taxon>Vibrionaceae</taxon>
        <taxon>Vibrio</taxon>
    </lineage>
</organism>
<evidence type="ECO:0000313" key="2">
    <source>
        <dbReference type="EMBL" id="MDW6093019.1"/>
    </source>
</evidence>
<evidence type="ECO:0000259" key="1">
    <source>
        <dbReference type="Pfam" id="PF13503"/>
    </source>
</evidence>
<dbReference type="EMBL" id="JAWRCP010000001">
    <property type="protein sequence ID" value="MDW6093019.1"/>
    <property type="molecule type" value="Genomic_DNA"/>
</dbReference>
<evidence type="ECO:0000313" key="3">
    <source>
        <dbReference type="Proteomes" id="UP001279860"/>
    </source>
</evidence>
<keyword evidence="3" id="KW-1185">Reference proteome</keyword>
<dbReference type="Pfam" id="PF13503">
    <property type="entry name" value="DUF4123"/>
    <property type="match status" value="1"/>
</dbReference>
<reference evidence="2 3" key="1">
    <citation type="submission" date="2023-11" db="EMBL/GenBank/DDBJ databases">
        <title>Plant-associative lifestyle of Vibrio porteresiae and its evolutionary dynamics.</title>
        <authorList>
            <person name="Rameshkumar N."/>
            <person name="Kirti K."/>
        </authorList>
    </citation>
    <scope>NUCLEOTIDE SEQUENCE [LARGE SCALE GENOMIC DNA]</scope>
    <source>
        <strain evidence="2 3">MSSRF7</strain>
    </source>
</reference>